<evidence type="ECO:0000256" key="2">
    <source>
        <dbReference type="ARBA" id="ARBA00022692"/>
    </source>
</evidence>
<dbReference type="EMBL" id="FNJH01000004">
    <property type="protein sequence ID" value="SDP47754.1"/>
    <property type="molecule type" value="Genomic_DNA"/>
</dbReference>
<organism evidence="7 9">
    <name type="scientific">Pseudomonas congelans</name>
    <dbReference type="NCBI Taxonomy" id="200452"/>
    <lineage>
        <taxon>Bacteria</taxon>
        <taxon>Pseudomonadati</taxon>
        <taxon>Pseudomonadota</taxon>
        <taxon>Gammaproteobacteria</taxon>
        <taxon>Pseudomonadales</taxon>
        <taxon>Pseudomonadaceae</taxon>
        <taxon>Pseudomonas</taxon>
    </lineage>
</organism>
<dbReference type="Pfam" id="PF03544">
    <property type="entry name" value="TonB_C"/>
    <property type="match status" value="1"/>
</dbReference>
<evidence type="ECO:0000256" key="1">
    <source>
        <dbReference type="ARBA" id="ARBA00004167"/>
    </source>
</evidence>
<keyword evidence="3" id="KW-1133">Transmembrane helix</keyword>
<dbReference type="GO" id="GO:0055085">
    <property type="term" value="P:transmembrane transport"/>
    <property type="evidence" value="ECO:0007669"/>
    <property type="project" value="InterPro"/>
</dbReference>
<evidence type="ECO:0000313" key="9">
    <source>
        <dbReference type="Proteomes" id="UP000050411"/>
    </source>
</evidence>
<accession>A0A0P9LUY2</accession>
<evidence type="ECO:0000259" key="6">
    <source>
        <dbReference type="PROSITE" id="PS52015"/>
    </source>
</evidence>
<dbReference type="Proteomes" id="UP000050411">
    <property type="component" value="Unassembled WGS sequence"/>
</dbReference>
<reference evidence="7 9" key="1">
    <citation type="submission" date="2015-09" db="EMBL/GenBank/DDBJ databases">
        <title>Genome announcement of multiple Pseudomonas syringae strains.</title>
        <authorList>
            <person name="Thakur S."/>
            <person name="Wang P.W."/>
            <person name="Gong Y."/>
            <person name="Weir B.S."/>
            <person name="Guttman D.S."/>
        </authorList>
    </citation>
    <scope>NUCLEOTIDE SEQUENCE [LARGE SCALE GENOMIC DNA]</scope>
    <source>
        <strain evidence="7 9">ICMP19117</strain>
    </source>
</reference>
<proteinExistence type="predicted"/>
<dbReference type="Gene3D" id="3.30.1150.10">
    <property type="match status" value="1"/>
</dbReference>
<dbReference type="PATRIC" id="fig|200452.3.peg.1254"/>
<evidence type="ECO:0000313" key="8">
    <source>
        <dbReference type="EMBL" id="SDP47754.1"/>
    </source>
</evidence>
<dbReference type="PROSITE" id="PS52015">
    <property type="entry name" value="TONB_CTD"/>
    <property type="match status" value="1"/>
</dbReference>
<dbReference type="GO" id="GO:0016020">
    <property type="term" value="C:membrane"/>
    <property type="evidence" value="ECO:0007669"/>
    <property type="project" value="UniProtKB-SubCell"/>
</dbReference>
<keyword evidence="10" id="KW-1185">Reference proteome</keyword>
<keyword evidence="5" id="KW-0732">Signal</keyword>
<dbReference type="InterPro" id="IPR037682">
    <property type="entry name" value="TonB_C"/>
</dbReference>
<dbReference type="InterPro" id="IPR006260">
    <property type="entry name" value="TonB/TolA_C"/>
</dbReference>
<comment type="subcellular location">
    <subcellularLocation>
        <location evidence="1">Membrane</location>
        <topology evidence="1">Single-pass membrane protein</topology>
    </subcellularLocation>
</comment>
<gene>
    <name evidence="7" type="ORF">ALO92_01029</name>
    <name evidence="8" type="ORF">SAMN05216596_104367</name>
</gene>
<evidence type="ECO:0000256" key="4">
    <source>
        <dbReference type="ARBA" id="ARBA00023136"/>
    </source>
</evidence>
<evidence type="ECO:0000313" key="7">
    <source>
        <dbReference type="EMBL" id="KPW82298.1"/>
    </source>
</evidence>
<keyword evidence="4" id="KW-0472">Membrane</keyword>
<dbReference type="NCBIfam" id="TIGR01352">
    <property type="entry name" value="tonB_Cterm"/>
    <property type="match status" value="1"/>
</dbReference>
<evidence type="ECO:0000256" key="3">
    <source>
        <dbReference type="ARBA" id="ARBA00022989"/>
    </source>
</evidence>
<feature type="chain" id="PRO_5006162547" evidence="5">
    <location>
        <begin position="24"/>
        <end position="226"/>
    </location>
</feature>
<feature type="domain" description="TonB C-terminal" evidence="6">
    <location>
        <begin position="23"/>
        <end position="119"/>
    </location>
</feature>
<sequence>MSPTTMRMTVFMIAAALAPHVSAAEPFLVPIYTPAPVFPPELVKTRYAGKVRAQLWIKSDGQVREVRAIESGHPQLAEAVEQALRQWRYKPWVGTVGAPPMTTITVPVIFGSHGYRRFNTEVTVGLGNIRCGYLNHEVKAARQDYPKEPLSKVDVFWYTGQALFGSHVAHLRSEPQRQVLLEQLGAAIPMMVSNCRSNPDRLYGDYLPAPIKTLMVGLAEQAEGSE</sequence>
<evidence type="ECO:0000256" key="5">
    <source>
        <dbReference type="SAM" id="SignalP"/>
    </source>
</evidence>
<dbReference type="SUPFAM" id="SSF74653">
    <property type="entry name" value="TolA/TonB C-terminal domain"/>
    <property type="match status" value="1"/>
</dbReference>
<protein>
    <submittedName>
        <fullName evidence="7 8">TonB</fullName>
    </submittedName>
</protein>
<feature type="signal peptide" evidence="5">
    <location>
        <begin position="1"/>
        <end position="23"/>
    </location>
</feature>
<reference evidence="8 10" key="2">
    <citation type="submission" date="2016-10" db="EMBL/GenBank/DDBJ databases">
        <authorList>
            <person name="Varghese N."/>
            <person name="Submissions S."/>
        </authorList>
    </citation>
    <scope>NUCLEOTIDE SEQUENCE [LARGE SCALE GENOMIC DNA]</scope>
    <source>
        <strain evidence="8 10">DSM 14939</strain>
    </source>
</reference>
<name>A0A0P9LUY2_9PSED</name>
<dbReference type="EMBL" id="LJQB01000083">
    <property type="protein sequence ID" value="KPW82298.1"/>
    <property type="molecule type" value="Genomic_DNA"/>
</dbReference>
<keyword evidence="2" id="KW-0812">Transmembrane</keyword>
<dbReference type="Proteomes" id="UP000183042">
    <property type="component" value="Unassembled WGS sequence"/>
</dbReference>
<comment type="caution">
    <text evidence="7">The sequence shown here is derived from an EMBL/GenBank/DDBJ whole genome shotgun (WGS) entry which is preliminary data.</text>
</comment>
<dbReference type="AlphaFoldDB" id="A0A0P9LUY2"/>
<evidence type="ECO:0000313" key="10">
    <source>
        <dbReference type="Proteomes" id="UP000183042"/>
    </source>
</evidence>